<evidence type="ECO:0000313" key="4">
    <source>
        <dbReference type="Proteomes" id="UP000308549"/>
    </source>
</evidence>
<feature type="transmembrane region" description="Helical" evidence="2">
    <location>
        <begin position="158"/>
        <end position="181"/>
    </location>
</feature>
<feature type="transmembrane region" description="Helical" evidence="2">
    <location>
        <begin position="16"/>
        <end position="38"/>
    </location>
</feature>
<feature type="compositionally biased region" description="Polar residues" evidence="1">
    <location>
        <begin position="366"/>
        <end position="381"/>
    </location>
</feature>
<feature type="compositionally biased region" description="Gly residues" evidence="1">
    <location>
        <begin position="227"/>
        <end position="237"/>
    </location>
</feature>
<sequence>MGLVKGGFLRLFQTGLYALTFLCSALALSIFSYFLATLADRNQPIAQWKRAVEGLSGAAVLYTIFAVCLTCCFGGVSVLAFLAIVLDICFVGCMIAVAVLTRHGASDCTGFVRTPLGNGQADSSTGGFGQGGFGTNGGEGENVTYSVSLGTACKLNTAVFAVSIIAAFLFIVTAAMQVALVRHHKKEKRFGPSPSNNYTSGYGKRRNLFSRKKKDPEAGKDSELGTYGAGAAAGGLTPGHQDLRPSHETGYTGSTAAAPEGGLVYDKVDDSQGAYAPPHGTHGGYYTQPTGTGVANPYLQQSHSRPLAPFTRFPPHRLLPHWQVWDQQPRDYTKELQKANIDIHIHPQPKPPATALLAQRPENQASKNMPTTMQQQTSPAYPQQEELQQRQPQEPPNTIKNVLDDVLEPVFNRTACLAQRNCQNVQDSLVDFYLEHHADVHLDQAEVTSKWPFERGGAPAVENTPVRASAPAAAAAPARIDASVSAPASLPICTPASARELATTPTPARDLQPVPVIGSKTAHAHPNGMVALYLSHGEFDFACETLKLLASYSKVGVGEVAAEGGGFRGLEGTRMLGAVVEGVEALKEVLGVEIEGWEGFIGRVIGLAEGGRAGESVNGRNGMKRGRGLKERSGSKNEVEDEEGRALKEGRFSKKEITKKGEEDQEGDGKDEEAAAKKKLKRKEKKEKERKNKKEGKGMAVQERLAKMEVVKKGVVRTGKVML</sequence>
<feature type="region of interest" description="Disordered" evidence="1">
    <location>
        <begin position="366"/>
        <end position="396"/>
    </location>
</feature>
<evidence type="ECO:0000256" key="2">
    <source>
        <dbReference type="SAM" id="Phobius"/>
    </source>
</evidence>
<feature type="compositionally biased region" description="Low complexity" evidence="1">
    <location>
        <begin position="382"/>
        <end position="392"/>
    </location>
</feature>
<feature type="compositionally biased region" description="Basic and acidic residues" evidence="1">
    <location>
        <begin position="214"/>
        <end position="223"/>
    </location>
</feature>
<proteinExistence type="predicted"/>
<reference evidence="3 4" key="1">
    <citation type="submission" date="2017-03" db="EMBL/GenBank/DDBJ databases">
        <title>Genomes of endolithic fungi from Antarctica.</title>
        <authorList>
            <person name="Coleine C."/>
            <person name="Masonjones S."/>
            <person name="Stajich J.E."/>
        </authorList>
    </citation>
    <scope>NUCLEOTIDE SEQUENCE [LARGE SCALE GENOMIC DNA]</scope>
    <source>
        <strain evidence="3 4">CCFEE 6315</strain>
    </source>
</reference>
<evidence type="ECO:0000256" key="1">
    <source>
        <dbReference type="SAM" id="MobiDB-lite"/>
    </source>
</evidence>
<name>A0A4U0UBY7_9PEZI</name>
<feature type="compositionally biased region" description="Basic and acidic residues" evidence="1">
    <location>
        <begin position="628"/>
        <end position="662"/>
    </location>
</feature>
<dbReference type="EMBL" id="NAJL01000004">
    <property type="protein sequence ID" value="TKA32707.1"/>
    <property type="molecule type" value="Genomic_DNA"/>
</dbReference>
<feature type="compositionally biased region" description="Basic and acidic residues" evidence="1">
    <location>
        <begin position="686"/>
        <end position="697"/>
    </location>
</feature>
<feature type="region of interest" description="Disordered" evidence="1">
    <location>
        <begin position="185"/>
        <end position="294"/>
    </location>
</feature>
<keyword evidence="2" id="KW-0472">Membrane</keyword>
<gene>
    <name evidence="3" type="ORF">B0A50_00932</name>
</gene>
<keyword evidence="2" id="KW-1133">Transmembrane helix</keyword>
<evidence type="ECO:0008006" key="5">
    <source>
        <dbReference type="Google" id="ProtNLM"/>
    </source>
</evidence>
<comment type="caution">
    <text evidence="3">The sequence shown here is derived from an EMBL/GenBank/DDBJ whole genome shotgun (WGS) entry which is preliminary data.</text>
</comment>
<protein>
    <recommendedName>
        <fullName evidence="5">MARVEL domain-containing protein</fullName>
    </recommendedName>
</protein>
<organism evidence="3 4">
    <name type="scientific">Salinomyces thailandicus</name>
    <dbReference type="NCBI Taxonomy" id="706561"/>
    <lineage>
        <taxon>Eukaryota</taxon>
        <taxon>Fungi</taxon>
        <taxon>Dikarya</taxon>
        <taxon>Ascomycota</taxon>
        <taxon>Pezizomycotina</taxon>
        <taxon>Dothideomycetes</taxon>
        <taxon>Dothideomycetidae</taxon>
        <taxon>Mycosphaerellales</taxon>
        <taxon>Teratosphaeriaceae</taxon>
        <taxon>Salinomyces</taxon>
    </lineage>
</organism>
<feature type="compositionally biased region" description="Basic residues" evidence="1">
    <location>
        <begin position="203"/>
        <end position="213"/>
    </location>
</feature>
<feature type="transmembrane region" description="Helical" evidence="2">
    <location>
        <begin position="59"/>
        <end position="86"/>
    </location>
</feature>
<accession>A0A4U0UBY7</accession>
<evidence type="ECO:0000313" key="3">
    <source>
        <dbReference type="EMBL" id="TKA32707.1"/>
    </source>
</evidence>
<dbReference type="Proteomes" id="UP000308549">
    <property type="component" value="Unassembled WGS sequence"/>
</dbReference>
<keyword evidence="4" id="KW-1185">Reference proteome</keyword>
<dbReference type="OrthoDB" id="5342507at2759"/>
<keyword evidence="2" id="KW-0812">Transmembrane</keyword>
<dbReference type="AlphaFoldDB" id="A0A4U0UBY7"/>
<feature type="region of interest" description="Disordered" evidence="1">
    <location>
        <begin position="612"/>
        <end position="707"/>
    </location>
</feature>